<comment type="caution">
    <text evidence="1">The sequence shown here is derived from an EMBL/GenBank/DDBJ whole genome shotgun (WGS) entry which is preliminary data.</text>
</comment>
<evidence type="ECO:0000313" key="2">
    <source>
        <dbReference type="Proteomes" id="UP001280121"/>
    </source>
</evidence>
<evidence type="ECO:0000313" key="1">
    <source>
        <dbReference type="EMBL" id="KAK2636604.1"/>
    </source>
</evidence>
<accession>A0AAD9TJ65</accession>
<protein>
    <submittedName>
        <fullName evidence="1">Uncharacterized protein</fullName>
    </submittedName>
</protein>
<gene>
    <name evidence="1" type="ORF">Ddye_031396</name>
</gene>
<sequence length="105" mass="11925">MNKSILNEYCEKIPQVPWHDLVSYNKIFFILSLLSLFSGSQFQENTENSQKAYNYQVTVLTISCTADEASSLKMKILSAIELVVMITAAVKLHNLCIQGNRYICN</sequence>
<keyword evidence="2" id="KW-1185">Reference proteome</keyword>
<dbReference type="EMBL" id="JANJYI010000009">
    <property type="protein sequence ID" value="KAK2636604.1"/>
    <property type="molecule type" value="Genomic_DNA"/>
</dbReference>
<name>A0AAD9TJ65_9ROSI</name>
<dbReference type="AlphaFoldDB" id="A0AAD9TJ65"/>
<proteinExistence type="predicted"/>
<reference evidence="1" key="1">
    <citation type="journal article" date="2023" name="Plant J.">
        <title>Genome sequences and population genomics provide insights into the demographic history, inbreeding, and mutation load of two 'living fossil' tree species of Dipteronia.</title>
        <authorList>
            <person name="Feng Y."/>
            <person name="Comes H.P."/>
            <person name="Chen J."/>
            <person name="Zhu S."/>
            <person name="Lu R."/>
            <person name="Zhang X."/>
            <person name="Li P."/>
            <person name="Qiu J."/>
            <person name="Olsen K.M."/>
            <person name="Qiu Y."/>
        </authorList>
    </citation>
    <scope>NUCLEOTIDE SEQUENCE</scope>
    <source>
        <strain evidence="1">KIB01</strain>
    </source>
</reference>
<dbReference type="Proteomes" id="UP001280121">
    <property type="component" value="Unassembled WGS sequence"/>
</dbReference>
<organism evidence="1 2">
    <name type="scientific">Dipteronia dyeriana</name>
    <dbReference type="NCBI Taxonomy" id="168575"/>
    <lineage>
        <taxon>Eukaryota</taxon>
        <taxon>Viridiplantae</taxon>
        <taxon>Streptophyta</taxon>
        <taxon>Embryophyta</taxon>
        <taxon>Tracheophyta</taxon>
        <taxon>Spermatophyta</taxon>
        <taxon>Magnoliopsida</taxon>
        <taxon>eudicotyledons</taxon>
        <taxon>Gunneridae</taxon>
        <taxon>Pentapetalae</taxon>
        <taxon>rosids</taxon>
        <taxon>malvids</taxon>
        <taxon>Sapindales</taxon>
        <taxon>Sapindaceae</taxon>
        <taxon>Hippocastanoideae</taxon>
        <taxon>Acereae</taxon>
        <taxon>Dipteronia</taxon>
    </lineage>
</organism>